<keyword evidence="3" id="KW-0645">Protease</keyword>
<reference evidence="7 8" key="1">
    <citation type="submission" date="2023-08" db="EMBL/GenBank/DDBJ databases">
        <title>Transcriptome Analysis of Halomonas alkalicola CICC 11012s to Identify the Genes Involved in Alkaline Tolerances.</title>
        <authorList>
            <person name="Zhai L."/>
        </authorList>
    </citation>
    <scope>NUCLEOTIDE SEQUENCE [LARGE SCALE GENOMIC DNA]</scope>
    <source>
        <strain evidence="7 8">CICC 11012s</strain>
    </source>
</reference>
<evidence type="ECO:0000256" key="1">
    <source>
        <dbReference type="ARBA" id="ARBA00006272"/>
    </source>
</evidence>
<name>A0ABY9H670_9GAMM</name>
<dbReference type="EMBL" id="CP131913">
    <property type="protein sequence ID" value="WLI73110.1"/>
    <property type="molecule type" value="Genomic_DNA"/>
</dbReference>
<dbReference type="Gene3D" id="3.40.630.10">
    <property type="entry name" value="Zn peptidases"/>
    <property type="match status" value="1"/>
</dbReference>
<dbReference type="Pfam" id="PF05343">
    <property type="entry name" value="Peptidase_M42"/>
    <property type="match status" value="1"/>
</dbReference>
<dbReference type="InterPro" id="IPR008007">
    <property type="entry name" value="Peptidase_M42"/>
</dbReference>
<evidence type="ECO:0000256" key="4">
    <source>
        <dbReference type="ARBA" id="ARBA00022723"/>
    </source>
</evidence>
<protein>
    <submittedName>
        <fullName evidence="7">M20/M25/M40 family metallo-hydrolase</fullName>
    </submittedName>
</protein>
<organism evidence="7 8">
    <name type="scientific">Halomonas alkalicola</name>
    <dbReference type="NCBI Taxonomy" id="1930622"/>
    <lineage>
        <taxon>Bacteria</taxon>
        <taxon>Pseudomonadati</taxon>
        <taxon>Pseudomonadota</taxon>
        <taxon>Gammaproteobacteria</taxon>
        <taxon>Oceanospirillales</taxon>
        <taxon>Halomonadaceae</taxon>
        <taxon>Halomonas</taxon>
    </lineage>
</organism>
<dbReference type="Gene3D" id="2.40.30.40">
    <property type="entry name" value="Peptidase M42, domain 2"/>
    <property type="match status" value="1"/>
</dbReference>
<accession>A0ABY9H670</accession>
<evidence type="ECO:0000313" key="8">
    <source>
        <dbReference type="Proteomes" id="UP001235344"/>
    </source>
</evidence>
<feature type="compositionally biased region" description="Basic and acidic residues" evidence="6">
    <location>
        <begin position="405"/>
        <end position="415"/>
    </location>
</feature>
<dbReference type="InterPro" id="IPR023367">
    <property type="entry name" value="Peptidase_M42_dom2"/>
</dbReference>
<comment type="similarity">
    <text evidence="1">Belongs to the peptidase M42 family.</text>
</comment>
<dbReference type="SUPFAM" id="SSF53187">
    <property type="entry name" value="Zn-dependent exopeptidases"/>
    <property type="match status" value="1"/>
</dbReference>
<proteinExistence type="inferred from homology"/>
<keyword evidence="2" id="KW-0031">Aminopeptidase</keyword>
<evidence type="ECO:0000256" key="3">
    <source>
        <dbReference type="ARBA" id="ARBA00022670"/>
    </source>
</evidence>
<dbReference type="InterPro" id="IPR051464">
    <property type="entry name" value="Peptidase_M42_aminopept"/>
</dbReference>
<dbReference type="Proteomes" id="UP001235344">
    <property type="component" value="Chromosome"/>
</dbReference>
<evidence type="ECO:0000256" key="5">
    <source>
        <dbReference type="ARBA" id="ARBA00022801"/>
    </source>
</evidence>
<keyword evidence="8" id="KW-1185">Reference proteome</keyword>
<sequence length="421" mass="45660">MSDTPWTEPMPEPQFELMRRLLAAPSPVGLEAAMTYGVLKPHFESFAPASWQLHQFKGHAGVVLDTHPGRDDLFKVMVIGHADKIRMQVRSIGEDGKIWINTDAFLPNVLIGHEVTLFSEDPQAPGRYRRIEGGTVEALGAIHFSDPAQRDGSKGIKKEQIYLDLQIHGENKKQQVVNLGVRPGDSILFNRPIRHGFSPDTFYGAYLDNGLGCFVTAEVARLVAEAGGTEQVRVMFAIASYEEIGRFGSRVLAGELRPDAIIAVDVNHDYVAAPGIGDRRMQPLEMGKGFTLSVGAIASEQLNRIIETTAREHGIPMQRDIVGADTGTDGMAGVLAAVDCVATSIGFPIRNMHTISETGNTRDVMAAIHAITLSLQALDALPDPHREFLDNHPRLDQAGALGHQGADKPESDAEKAGAGTR</sequence>
<evidence type="ECO:0000256" key="6">
    <source>
        <dbReference type="SAM" id="MobiDB-lite"/>
    </source>
</evidence>
<dbReference type="PANTHER" id="PTHR32481">
    <property type="entry name" value="AMINOPEPTIDASE"/>
    <property type="match status" value="1"/>
</dbReference>
<evidence type="ECO:0000313" key="7">
    <source>
        <dbReference type="EMBL" id="WLI73110.1"/>
    </source>
</evidence>
<dbReference type="SUPFAM" id="SSF101821">
    <property type="entry name" value="Aminopeptidase/glucanase lid domain"/>
    <property type="match status" value="1"/>
</dbReference>
<dbReference type="RefSeq" id="WP_305500464.1">
    <property type="nucleotide sequence ID" value="NZ_CP131913.1"/>
</dbReference>
<dbReference type="PANTHER" id="PTHR32481:SF7">
    <property type="entry name" value="AMINOPEPTIDASE YHFE-RELATED"/>
    <property type="match status" value="1"/>
</dbReference>
<feature type="region of interest" description="Disordered" evidence="6">
    <location>
        <begin position="396"/>
        <end position="421"/>
    </location>
</feature>
<keyword evidence="5" id="KW-0378">Hydrolase</keyword>
<keyword evidence="4" id="KW-0479">Metal-binding</keyword>
<gene>
    <name evidence="7" type="ORF">B6N23_15400</name>
</gene>
<evidence type="ECO:0000256" key="2">
    <source>
        <dbReference type="ARBA" id="ARBA00022438"/>
    </source>
</evidence>